<reference evidence="1" key="1">
    <citation type="journal article" date="2020" name="Nature">
        <title>Giant virus diversity and host interactions through global metagenomics.</title>
        <authorList>
            <person name="Schulz F."/>
            <person name="Roux S."/>
            <person name="Paez-Espino D."/>
            <person name="Jungbluth S."/>
            <person name="Walsh D.A."/>
            <person name="Denef V.J."/>
            <person name="McMahon K.D."/>
            <person name="Konstantinidis K.T."/>
            <person name="Eloe-Fadrosh E.A."/>
            <person name="Kyrpides N.C."/>
            <person name="Woyke T."/>
        </authorList>
    </citation>
    <scope>NUCLEOTIDE SEQUENCE</scope>
    <source>
        <strain evidence="1">GVMAG-M-3300023184-160</strain>
    </source>
</reference>
<dbReference type="EMBL" id="MN739994">
    <property type="protein sequence ID" value="QHT82057.1"/>
    <property type="molecule type" value="Genomic_DNA"/>
</dbReference>
<evidence type="ECO:0000313" key="1">
    <source>
        <dbReference type="EMBL" id="QHT82057.1"/>
    </source>
</evidence>
<protein>
    <submittedName>
        <fullName evidence="1">Uncharacterized protein</fullName>
    </submittedName>
</protein>
<proteinExistence type="predicted"/>
<name>A0A6C0HNU4_9ZZZZ</name>
<dbReference type="AlphaFoldDB" id="A0A6C0HNU4"/>
<sequence length="242" mass="28676">MTEDELRALSVEAIYQECIDLFRSLDYSYVHSFEDYTTRQTLHKKAYASLYLYVSELWRRKMFPCKSFMERFVLYEQLFLCAACGERIQKEYLPLKPSRLCKTCIEGCVKTFNSSGFVLQYKDQQYYSSTPELIKQQQVSYYNDLTREIKHLSIYLLQEDNFLKQTSRMRQSLLNSPDLTKELNELLESMLETETMSVLKEHLSPTQYRWIKMDMSELSPSEQSELYEALKGIEKSNSNLVS</sequence>
<organism evidence="1">
    <name type="scientific">viral metagenome</name>
    <dbReference type="NCBI Taxonomy" id="1070528"/>
    <lineage>
        <taxon>unclassified sequences</taxon>
        <taxon>metagenomes</taxon>
        <taxon>organismal metagenomes</taxon>
    </lineage>
</organism>
<accession>A0A6C0HNU4</accession>